<dbReference type="PROSITE" id="PS50110">
    <property type="entry name" value="RESPONSE_REGULATORY"/>
    <property type="match status" value="1"/>
</dbReference>
<sequence length="226" mass="25619">MYILLAEDDKKLGRLVAHMLGKETHTVDWVIDGIAAIDYTSSIDYDLVILDWMMPGISGIDVCKRLRATNFQGLIMMLTAKDDVLDRVEGLDAGADDYIVKPFEFDELLARVRALGRRSKLSFTDNVIKVGDLNLDQTNHKVCRKGKEVQLTPKEYQLLQLLMTNEEQVLPREVLLDKIWGIDADVSANNLDALVRLVRKKVEDPTGKRLIHSIRGIGYKLVRQDV</sequence>
<evidence type="ECO:0000256" key="9">
    <source>
        <dbReference type="PROSITE-ProRule" id="PRU01091"/>
    </source>
</evidence>
<dbReference type="SMART" id="SM00862">
    <property type="entry name" value="Trans_reg_C"/>
    <property type="match status" value="1"/>
</dbReference>
<evidence type="ECO:0000256" key="3">
    <source>
        <dbReference type="ARBA" id="ARBA00022553"/>
    </source>
</evidence>
<evidence type="ECO:0000256" key="1">
    <source>
        <dbReference type="ARBA" id="ARBA00004496"/>
    </source>
</evidence>
<organism evidence="12 13">
    <name type="scientific">Bacillus kandeliae</name>
    <dbReference type="NCBI Taxonomy" id="3129297"/>
    <lineage>
        <taxon>Bacteria</taxon>
        <taxon>Bacillati</taxon>
        <taxon>Bacillota</taxon>
        <taxon>Bacilli</taxon>
        <taxon>Bacillales</taxon>
        <taxon>Bacillaceae</taxon>
        <taxon>Bacillus</taxon>
    </lineage>
</organism>
<dbReference type="PANTHER" id="PTHR48111:SF22">
    <property type="entry name" value="REGULATOR OF RPOS"/>
    <property type="match status" value="1"/>
</dbReference>
<dbReference type="InterPro" id="IPR016032">
    <property type="entry name" value="Sig_transdc_resp-reg_C-effctor"/>
</dbReference>
<dbReference type="InterPro" id="IPR001867">
    <property type="entry name" value="OmpR/PhoB-type_DNA-bd"/>
</dbReference>
<evidence type="ECO:0000256" key="6">
    <source>
        <dbReference type="ARBA" id="ARBA00023125"/>
    </source>
</evidence>
<evidence type="ECO:0000256" key="2">
    <source>
        <dbReference type="ARBA" id="ARBA00022490"/>
    </source>
</evidence>
<dbReference type="PANTHER" id="PTHR48111">
    <property type="entry name" value="REGULATOR OF RPOS"/>
    <property type="match status" value="1"/>
</dbReference>
<protein>
    <submittedName>
        <fullName evidence="12">Response regulator transcription factor</fullName>
    </submittedName>
</protein>
<evidence type="ECO:0000256" key="5">
    <source>
        <dbReference type="ARBA" id="ARBA00023015"/>
    </source>
</evidence>
<keyword evidence="5" id="KW-0805">Transcription regulation</keyword>
<dbReference type="Gene3D" id="1.10.10.10">
    <property type="entry name" value="Winged helix-like DNA-binding domain superfamily/Winged helix DNA-binding domain"/>
    <property type="match status" value="1"/>
</dbReference>
<dbReference type="CDD" id="cd00383">
    <property type="entry name" value="trans_reg_C"/>
    <property type="match status" value="1"/>
</dbReference>
<dbReference type="SUPFAM" id="SSF46894">
    <property type="entry name" value="C-terminal effector domain of the bipartite response regulators"/>
    <property type="match status" value="1"/>
</dbReference>
<dbReference type="InterPro" id="IPR039420">
    <property type="entry name" value="WalR-like"/>
</dbReference>
<dbReference type="InterPro" id="IPR011006">
    <property type="entry name" value="CheY-like_superfamily"/>
</dbReference>
<reference evidence="12 13" key="1">
    <citation type="submission" date="2024-02" db="EMBL/GenBank/DDBJ databases">
        <title>Seven novel Bacillus-like species.</title>
        <authorList>
            <person name="Liu G."/>
        </authorList>
    </citation>
    <scope>NUCLEOTIDE SEQUENCE [LARGE SCALE GENOMIC DNA]</scope>
    <source>
        <strain evidence="12 13">FJAT-52991</strain>
    </source>
</reference>
<gene>
    <name evidence="12" type="ORF">WDJ61_09280</name>
</gene>
<evidence type="ECO:0000259" key="10">
    <source>
        <dbReference type="PROSITE" id="PS50110"/>
    </source>
</evidence>
<keyword evidence="4" id="KW-0902">Two-component regulatory system</keyword>
<dbReference type="Pfam" id="PF00486">
    <property type="entry name" value="Trans_reg_C"/>
    <property type="match status" value="1"/>
</dbReference>
<evidence type="ECO:0000256" key="4">
    <source>
        <dbReference type="ARBA" id="ARBA00023012"/>
    </source>
</evidence>
<dbReference type="Pfam" id="PF00072">
    <property type="entry name" value="Response_reg"/>
    <property type="match status" value="1"/>
</dbReference>
<dbReference type="InterPro" id="IPR036388">
    <property type="entry name" value="WH-like_DNA-bd_sf"/>
</dbReference>
<dbReference type="Gene3D" id="6.10.250.690">
    <property type="match status" value="1"/>
</dbReference>
<keyword evidence="7" id="KW-0804">Transcription</keyword>
<dbReference type="PROSITE" id="PS51755">
    <property type="entry name" value="OMPR_PHOB"/>
    <property type="match status" value="1"/>
</dbReference>
<accession>A0ABZ2N1C2</accession>
<dbReference type="RefSeq" id="WP_338749001.1">
    <property type="nucleotide sequence ID" value="NZ_CP147404.1"/>
</dbReference>
<keyword evidence="6 9" id="KW-0238">DNA-binding</keyword>
<proteinExistence type="predicted"/>
<dbReference type="SUPFAM" id="SSF52172">
    <property type="entry name" value="CheY-like"/>
    <property type="match status" value="1"/>
</dbReference>
<dbReference type="SMART" id="SM00448">
    <property type="entry name" value="REC"/>
    <property type="match status" value="1"/>
</dbReference>
<comment type="subcellular location">
    <subcellularLocation>
        <location evidence="1">Cytoplasm</location>
    </subcellularLocation>
</comment>
<dbReference type="Proteomes" id="UP001387364">
    <property type="component" value="Chromosome"/>
</dbReference>
<evidence type="ECO:0000256" key="8">
    <source>
        <dbReference type="PROSITE-ProRule" id="PRU00169"/>
    </source>
</evidence>
<evidence type="ECO:0000256" key="7">
    <source>
        <dbReference type="ARBA" id="ARBA00023163"/>
    </source>
</evidence>
<dbReference type="EMBL" id="CP147404">
    <property type="protein sequence ID" value="WXB91478.1"/>
    <property type="molecule type" value="Genomic_DNA"/>
</dbReference>
<keyword evidence="13" id="KW-1185">Reference proteome</keyword>
<keyword evidence="2" id="KW-0963">Cytoplasm</keyword>
<feature type="DNA-binding region" description="OmpR/PhoB-type" evidence="9">
    <location>
        <begin position="125"/>
        <end position="223"/>
    </location>
</feature>
<dbReference type="Gene3D" id="3.40.50.2300">
    <property type="match status" value="1"/>
</dbReference>
<evidence type="ECO:0000313" key="13">
    <source>
        <dbReference type="Proteomes" id="UP001387364"/>
    </source>
</evidence>
<feature type="domain" description="Response regulatory" evidence="10">
    <location>
        <begin position="2"/>
        <end position="116"/>
    </location>
</feature>
<name>A0ABZ2N1C2_9BACI</name>
<dbReference type="InterPro" id="IPR001789">
    <property type="entry name" value="Sig_transdc_resp-reg_receiver"/>
</dbReference>
<evidence type="ECO:0000259" key="11">
    <source>
        <dbReference type="PROSITE" id="PS51755"/>
    </source>
</evidence>
<keyword evidence="3 8" id="KW-0597">Phosphoprotein</keyword>
<feature type="modified residue" description="4-aspartylphosphate" evidence="8">
    <location>
        <position position="51"/>
    </location>
</feature>
<evidence type="ECO:0000313" key="12">
    <source>
        <dbReference type="EMBL" id="WXB91478.1"/>
    </source>
</evidence>
<feature type="domain" description="OmpR/PhoB-type" evidence="11">
    <location>
        <begin position="125"/>
        <end position="223"/>
    </location>
</feature>